<evidence type="ECO:0000256" key="4">
    <source>
        <dbReference type="ARBA" id="ARBA00022801"/>
    </source>
</evidence>
<name>A0A978UFL1_ZIZJJ</name>
<evidence type="ECO:0000259" key="8">
    <source>
        <dbReference type="Pfam" id="PF01095"/>
    </source>
</evidence>
<dbReference type="AlphaFoldDB" id="A0A978UFL1"/>
<dbReference type="Pfam" id="PF01095">
    <property type="entry name" value="Pectinesterase"/>
    <property type="match status" value="1"/>
</dbReference>
<keyword evidence="4 7" id="KW-0378">Hydrolase</keyword>
<dbReference type="Proteomes" id="UP000813462">
    <property type="component" value="Unassembled WGS sequence"/>
</dbReference>
<dbReference type="SUPFAM" id="SSF51126">
    <property type="entry name" value="Pectin lyase-like"/>
    <property type="match status" value="1"/>
</dbReference>
<keyword evidence="3" id="KW-0134">Cell wall</keyword>
<feature type="domain" description="Pectinesterase catalytic" evidence="8">
    <location>
        <begin position="9"/>
        <end position="174"/>
    </location>
</feature>
<sequence length="210" mass="24086">MLTKTRYTTQAHHQFYRNCIISGTVDFIFGDATALIQNSLIVVRRPGDGQKNAVTAQGRSERRETTGIVIQNCRIVPEQKLVPERFKIQTSLGRPWKMYTRTVIMECTLGDFIQPAGWMEWNRNFALDTLCYREYANRGPGAATSRRVNWKGYKVITNRNEALQFTAGPFIQGNLGSTCATAFRYCVSFVSSCFLNLKWYYIPVLQLEQE</sequence>
<feature type="active site" evidence="6">
    <location>
        <position position="26"/>
    </location>
</feature>
<protein>
    <recommendedName>
        <fullName evidence="7">Pectinesterase</fullName>
        <ecNumber evidence="7">3.1.1.11</ecNumber>
    </recommendedName>
</protein>
<dbReference type="InterPro" id="IPR011050">
    <property type="entry name" value="Pectin_lyase_fold/virulence"/>
</dbReference>
<dbReference type="GO" id="GO:0042545">
    <property type="term" value="P:cell wall modification"/>
    <property type="evidence" value="ECO:0007669"/>
    <property type="project" value="UniProtKB-UniRule"/>
</dbReference>
<evidence type="ECO:0000256" key="3">
    <source>
        <dbReference type="ARBA" id="ARBA00022512"/>
    </source>
</evidence>
<proteinExistence type="predicted"/>
<comment type="subcellular location">
    <subcellularLocation>
        <location evidence="1">Secreted</location>
        <location evidence="1">Cell wall</location>
    </subcellularLocation>
</comment>
<organism evidence="9 10">
    <name type="scientific">Ziziphus jujuba var. spinosa</name>
    <dbReference type="NCBI Taxonomy" id="714518"/>
    <lineage>
        <taxon>Eukaryota</taxon>
        <taxon>Viridiplantae</taxon>
        <taxon>Streptophyta</taxon>
        <taxon>Embryophyta</taxon>
        <taxon>Tracheophyta</taxon>
        <taxon>Spermatophyta</taxon>
        <taxon>Magnoliopsida</taxon>
        <taxon>eudicotyledons</taxon>
        <taxon>Gunneridae</taxon>
        <taxon>Pentapetalae</taxon>
        <taxon>rosids</taxon>
        <taxon>fabids</taxon>
        <taxon>Rosales</taxon>
        <taxon>Rhamnaceae</taxon>
        <taxon>Paliureae</taxon>
        <taxon>Ziziphus</taxon>
    </lineage>
</organism>
<evidence type="ECO:0000256" key="5">
    <source>
        <dbReference type="ARBA" id="ARBA00023085"/>
    </source>
</evidence>
<evidence type="ECO:0000256" key="2">
    <source>
        <dbReference type="ARBA" id="ARBA00005184"/>
    </source>
</evidence>
<evidence type="ECO:0000313" key="10">
    <source>
        <dbReference type="Proteomes" id="UP000813462"/>
    </source>
</evidence>
<dbReference type="InterPro" id="IPR012334">
    <property type="entry name" value="Pectin_lyas_fold"/>
</dbReference>
<gene>
    <name evidence="9" type="ORF">FEM48_Zijuj12G0212500</name>
</gene>
<reference evidence="9" key="1">
    <citation type="journal article" date="2021" name="Front. Plant Sci.">
        <title>Chromosome-Scale Genome Assembly for Chinese Sour Jujube and Insights Into Its Genome Evolution and Domestication Signature.</title>
        <authorList>
            <person name="Shen L.-Y."/>
            <person name="Luo H."/>
            <person name="Wang X.-L."/>
            <person name="Wang X.-M."/>
            <person name="Qiu X.-J."/>
            <person name="Liu H."/>
            <person name="Zhou S.-S."/>
            <person name="Jia K.-H."/>
            <person name="Nie S."/>
            <person name="Bao Y.-T."/>
            <person name="Zhang R.-G."/>
            <person name="Yun Q.-Z."/>
            <person name="Chai Y.-H."/>
            <person name="Lu J.-Y."/>
            <person name="Li Y."/>
            <person name="Zhao S.-W."/>
            <person name="Mao J.-F."/>
            <person name="Jia S.-G."/>
            <person name="Mao Y.-M."/>
        </authorList>
    </citation>
    <scope>NUCLEOTIDE SEQUENCE</scope>
    <source>
        <strain evidence="9">AT0</strain>
        <tissue evidence="9">Leaf</tissue>
    </source>
</reference>
<dbReference type="EMBL" id="JAEACU010000012">
    <property type="protein sequence ID" value="KAH7513554.1"/>
    <property type="molecule type" value="Genomic_DNA"/>
</dbReference>
<comment type="pathway">
    <text evidence="2 7">Glycan metabolism; pectin degradation; 2-dehydro-3-deoxy-D-gluconate from pectin: step 1/5.</text>
</comment>
<evidence type="ECO:0000256" key="7">
    <source>
        <dbReference type="RuleBase" id="RU000589"/>
    </source>
</evidence>
<dbReference type="InterPro" id="IPR000070">
    <property type="entry name" value="Pectinesterase_cat"/>
</dbReference>
<dbReference type="EC" id="3.1.1.11" evidence="7"/>
<comment type="catalytic activity">
    <reaction evidence="7">
        <text>[(1-&gt;4)-alpha-D-galacturonosyl methyl ester](n) + n H2O = [(1-&gt;4)-alpha-D-galacturonosyl](n) + n methanol + n H(+)</text>
        <dbReference type="Rhea" id="RHEA:22380"/>
        <dbReference type="Rhea" id="RHEA-COMP:14570"/>
        <dbReference type="Rhea" id="RHEA-COMP:14573"/>
        <dbReference type="ChEBI" id="CHEBI:15377"/>
        <dbReference type="ChEBI" id="CHEBI:15378"/>
        <dbReference type="ChEBI" id="CHEBI:17790"/>
        <dbReference type="ChEBI" id="CHEBI:140522"/>
        <dbReference type="ChEBI" id="CHEBI:140523"/>
        <dbReference type="EC" id="3.1.1.11"/>
    </reaction>
</comment>
<dbReference type="GO" id="GO:0045490">
    <property type="term" value="P:pectin catabolic process"/>
    <property type="evidence" value="ECO:0007669"/>
    <property type="project" value="UniProtKB-UniRule"/>
</dbReference>
<keyword evidence="3" id="KW-0964">Secreted</keyword>
<evidence type="ECO:0000313" key="9">
    <source>
        <dbReference type="EMBL" id="KAH7513554.1"/>
    </source>
</evidence>
<evidence type="ECO:0000256" key="6">
    <source>
        <dbReference type="PROSITE-ProRule" id="PRU10040"/>
    </source>
</evidence>
<dbReference type="GO" id="GO:0030599">
    <property type="term" value="F:pectinesterase activity"/>
    <property type="evidence" value="ECO:0007669"/>
    <property type="project" value="UniProtKB-UniRule"/>
</dbReference>
<dbReference type="Gene3D" id="2.160.20.10">
    <property type="entry name" value="Single-stranded right-handed beta-helix, Pectin lyase-like"/>
    <property type="match status" value="1"/>
</dbReference>
<keyword evidence="5 7" id="KW-0063">Aspartyl esterase</keyword>
<dbReference type="PANTHER" id="PTHR31707">
    <property type="entry name" value="PECTINESTERASE"/>
    <property type="match status" value="1"/>
</dbReference>
<dbReference type="InterPro" id="IPR033131">
    <property type="entry name" value="Pectinesterase_Asp_AS"/>
</dbReference>
<evidence type="ECO:0000256" key="1">
    <source>
        <dbReference type="ARBA" id="ARBA00004191"/>
    </source>
</evidence>
<accession>A0A978UFL1</accession>
<dbReference type="PROSITE" id="PS00503">
    <property type="entry name" value="PECTINESTERASE_2"/>
    <property type="match status" value="1"/>
</dbReference>
<comment type="caution">
    <text evidence="9">The sequence shown here is derived from an EMBL/GenBank/DDBJ whole genome shotgun (WGS) entry which is preliminary data.</text>
</comment>